<evidence type="ECO:0000256" key="2">
    <source>
        <dbReference type="ARBA" id="ARBA00022741"/>
    </source>
</evidence>
<evidence type="ECO:0000256" key="5">
    <source>
        <dbReference type="SAM" id="MobiDB-lite"/>
    </source>
</evidence>
<dbReference type="KEGG" id="gog:C1280_04935"/>
<reference evidence="7 8" key="1">
    <citation type="submission" date="2018-01" db="EMBL/GenBank/DDBJ databases">
        <title>G. obscuriglobus.</title>
        <authorList>
            <person name="Franke J."/>
            <person name="Blomberg W."/>
            <person name="Selmecki A."/>
        </authorList>
    </citation>
    <scope>NUCLEOTIDE SEQUENCE [LARGE SCALE GENOMIC DNA]</scope>
    <source>
        <strain evidence="7 8">DSM 5831</strain>
    </source>
</reference>
<proteinExistence type="predicted"/>
<feature type="domain" description="Protein kinase" evidence="6">
    <location>
        <begin position="75"/>
        <end position="342"/>
    </location>
</feature>
<name>A0A2Z3GT32_9BACT</name>
<organism evidence="7 8">
    <name type="scientific">Gemmata obscuriglobus</name>
    <dbReference type="NCBI Taxonomy" id="114"/>
    <lineage>
        <taxon>Bacteria</taxon>
        <taxon>Pseudomonadati</taxon>
        <taxon>Planctomycetota</taxon>
        <taxon>Planctomycetia</taxon>
        <taxon>Gemmatales</taxon>
        <taxon>Gemmataceae</taxon>
        <taxon>Gemmata</taxon>
    </lineage>
</organism>
<dbReference type="CDD" id="cd14014">
    <property type="entry name" value="STKc_PknB_like"/>
    <property type="match status" value="1"/>
</dbReference>
<dbReference type="PANTHER" id="PTHR43289">
    <property type="entry name" value="MITOGEN-ACTIVATED PROTEIN KINASE KINASE KINASE 20-RELATED"/>
    <property type="match status" value="1"/>
</dbReference>
<dbReference type="GO" id="GO:0004674">
    <property type="term" value="F:protein serine/threonine kinase activity"/>
    <property type="evidence" value="ECO:0007669"/>
    <property type="project" value="UniProtKB-KW"/>
</dbReference>
<dbReference type="InterPro" id="IPR011009">
    <property type="entry name" value="Kinase-like_dom_sf"/>
</dbReference>
<evidence type="ECO:0000259" key="6">
    <source>
        <dbReference type="PROSITE" id="PS50011"/>
    </source>
</evidence>
<dbReference type="GO" id="GO:0005524">
    <property type="term" value="F:ATP binding"/>
    <property type="evidence" value="ECO:0007669"/>
    <property type="project" value="UniProtKB-KW"/>
</dbReference>
<dbReference type="SUPFAM" id="SSF56112">
    <property type="entry name" value="Protein kinase-like (PK-like)"/>
    <property type="match status" value="1"/>
</dbReference>
<evidence type="ECO:0000256" key="3">
    <source>
        <dbReference type="ARBA" id="ARBA00022777"/>
    </source>
</evidence>
<dbReference type="Gene3D" id="3.30.200.20">
    <property type="entry name" value="Phosphorylase Kinase, domain 1"/>
    <property type="match status" value="1"/>
</dbReference>
<dbReference type="EMBL" id="CP025958">
    <property type="protein sequence ID" value="AWM36428.1"/>
    <property type="molecule type" value="Genomic_DNA"/>
</dbReference>
<feature type="compositionally biased region" description="Low complexity" evidence="5">
    <location>
        <begin position="494"/>
        <end position="505"/>
    </location>
</feature>
<dbReference type="PROSITE" id="PS50011">
    <property type="entry name" value="PROTEIN_KINASE_DOM"/>
    <property type="match status" value="1"/>
</dbReference>
<dbReference type="SMART" id="SM00220">
    <property type="entry name" value="S_TKc"/>
    <property type="match status" value="1"/>
</dbReference>
<dbReference type="AlphaFoldDB" id="A0A2Z3GT32"/>
<dbReference type="InterPro" id="IPR000719">
    <property type="entry name" value="Prot_kinase_dom"/>
</dbReference>
<accession>A0A2Z3GT32</accession>
<dbReference type="PANTHER" id="PTHR43289:SF6">
    <property type="entry name" value="SERINE_THREONINE-PROTEIN KINASE NEKL-3"/>
    <property type="match status" value="1"/>
</dbReference>
<dbReference type="Pfam" id="PF00069">
    <property type="entry name" value="Pkinase"/>
    <property type="match status" value="1"/>
</dbReference>
<sequence length="665" mass="69578">MALAPANANDAATLADELVRHRVVAPDQLAALATEFTGGTAAELVEFLAARGTLTPFQAARALAGESAVLTLGPYRLTGRAGRGTFGPLFAATHVTRPGRFALRVTPLRSLWKARQAKQLARALAAGATHPAVLPLVEVDSANGFHYLVWPHADGIGLTELVEGNGPLAPGDAVALLGHLANALTACHARGIVHGALTPDCVRLAEDGLPRLLELGAGALLAQSLETDEALFDSLSAAFASAGVLAFAAPELALHPLNATPACDQYALAAVGYYALTGLSPYPHPTLAEQFRAKRSEAPPSVAVVNTQVPHDVAAVLERMMHPDPAARFASLAEVEERLSALALPSDPSASDQIELESLLLSQLQKGGAAGSGAISWTESGSGVLRPVARDDSDASVTFDLPEAAETVPGPLVPAHECADTPRDALSSVRAAELSLAVPSPVPQVPSEGPVMGNRLLGAMNDGSRERRALPPPPDPRLSAPTPVQWHTTDEEPSAAAGARRTAPPRAEPEGPPPTSAIWKSLRRNVLFWKAPRDAVQVSVFGPSAATPGQTVRLTIFLHPPDAVASVRTLSRAFQGDAEQVGTGYLACEVVRGTELAVHVSVANAGVGKALMRCEWRGQPHRLSLDLHVPWESAEGWTPGLVSVGLDDVRVGKIEFWLNVLPRKA</sequence>
<keyword evidence="8" id="KW-1185">Reference proteome</keyword>
<evidence type="ECO:0000256" key="1">
    <source>
        <dbReference type="ARBA" id="ARBA00022679"/>
    </source>
</evidence>
<dbReference type="RefSeq" id="WP_010047644.1">
    <property type="nucleotide sequence ID" value="NZ_CP025958.1"/>
</dbReference>
<dbReference type="Gene3D" id="1.10.510.10">
    <property type="entry name" value="Transferase(Phosphotransferase) domain 1"/>
    <property type="match status" value="1"/>
</dbReference>
<keyword evidence="2" id="KW-0547">Nucleotide-binding</keyword>
<feature type="region of interest" description="Disordered" evidence="5">
    <location>
        <begin position="463"/>
        <end position="517"/>
    </location>
</feature>
<dbReference type="OrthoDB" id="253251at2"/>
<keyword evidence="3 7" id="KW-0418">Kinase</keyword>
<evidence type="ECO:0000313" key="8">
    <source>
        <dbReference type="Proteomes" id="UP000245802"/>
    </source>
</evidence>
<keyword evidence="4" id="KW-0067">ATP-binding</keyword>
<keyword evidence="7" id="KW-0723">Serine/threonine-protein kinase</keyword>
<gene>
    <name evidence="7" type="ORF">C1280_04935</name>
</gene>
<evidence type="ECO:0000313" key="7">
    <source>
        <dbReference type="EMBL" id="AWM36428.1"/>
    </source>
</evidence>
<evidence type="ECO:0000256" key="4">
    <source>
        <dbReference type="ARBA" id="ARBA00022840"/>
    </source>
</evidence>
<protein>
    <submittedName>
        <fullName evidence="7">Serine/threonine protein kinase</fullName>
    </submittedName>
</protein>
<keyword evidence="1" id="KW-0808">Transferase</keyword>
<dbReference type="Proteomes" id="UP000245802">
    <property type="component" value="Chromosome"/>
</dbReference>